<name>A0ABD1KPE0_9TELE</name>
<accession>A0ABD1KPE0</accession>
<reference evidence="1 2" key="1">
    <citation type="submission" date="2024-09" db="EMBL/GenBank/DDBJ databases">
        <title>A chromosome-level genome assembly of Gray's grenadier anchovy, Coilia grayii.</title>
        <authorList>
            <person name="Fu Z."/>
        </authorList>
    </citation>
    <scope>NUCLEOTIDE SEQUENCE [LARGE SCALE GENOMIC DNA]</scope>
    <source>
        <strain evidence="1">G4</strain>
        <tissue evidence="1">Muscle</tissue>
    </source>
</reference>
<dbReference type="PANTHER" id="PTHR28653:SF1">
    <property type="entry name" value="ATPASE SWSAP1"/>
    <property type="match status" value="1"/>
</dbReference>
<dbReference type="EMBL" id="JBHFQA010000003">
    <property type="protein sequence ID" value="KAL2101012.1"/>
    <property type="molecule type" value="Genomic_DNA"/>
</dbReference>
<evidence type="ECO:0000313" key="2">
    <source>
        <dbReference type="Proteomes" id="UP001591681"/>
    </source>
</evidence>
<keyword evidence="2" id="KW-1185">Reference proteome</keyword>
<protein>
    <submittedName>
        <fullName evidence="1">Uncharacterized protein</fullName>
    </submittedName>
</protein>
<dbReference type="AlphaFoldDB" id="A0ABD1KPE0"/>
<organism evidence="1 2">
    <name type="scientific">Coilia grayii</name>
    <name type="common">Gray's grenadier anchovy</name>
    <dbReference type="NCBI Taxonomy" id="363190"/>
    <lineage>
        <taxon>Eukaryota</taxon>
        <taxon>Metazoa</taxon>
        <taxon>Chordata</taxon>
        <taxon>Craniata</taxon>
        <taxon>Vertebrata</taxon>
        <taxon>Euteleostomi</taxon>
        <taxon>Actinopterygii</taxon>
        <taxon>Neopterygii</taxon>
        <taxon>Teleostei</taxon>
        <taxon>Clupei</taxon>
        <taxon>Clupeiformes</taxon>
        <taxon>Clupeoidei</taxon>
        <taxon>Engraulidae</taxon>
        <taxon>Coilinae</taxon>
        <taxon>Coilia</taxon>
    </lineage>
</organism>
<dbReference type="PANTHER" id="PTHR28653">
    <property type="match status" value="1"/>
</dbReference>
<dbReference type="Proteomes" id="UP001591681">
    <property type="component" value="Unassembled WGS sequence"/>
</dbReference>
<evidence type="ECO:0000313" key="1">
    <source>
        <dbReference type="EMBL" id="KAL2101012.1"/>
    </source>
</evidence>
<proteinExistence type="predicted"/>
<gene>
    <name evidence="1" type="ORF">ACEWY4_002773</name>
</gene>
<comment type="caution">
    <text evidence="1">The sequence shown here is derived from an EMBL/GenBank/DDBJ whole genome shotgun (WGS) entry which is preliminary data.</text>
</comment>
<sequence length="301" mass="32041">MADILEAVFKRHGCLNSQPQTGDQSVFCNRSTECSSVVVAGERGISRALLFLAAVTAAADLDLKVLFYTHTAIQKFPVPVNETMTDLKPDSLKKIKFVYRRSLEELLLDVASQHELASGAAASAPSLVLVDGLDSYLHGIGVGGGGGSGGGSGVGSGGSRKDEMSTTAHLAALLMDTSSFLTRIHEEMADSRGMERGAVIPCRVIASYHSDVEAMTADPVLGVLDRYFPTRCTLVKDAGSSGGGDEFAHEWQVYLSGTGVRHGAANELEWYLVVHANGAMEFSPITKPVAPRNPDQQMERV</sequence>